<accession>A0A4Y9T6R3</accession>
<dbReference type="GO" id="GO:0009636">
    <property type="term" value="P:response to toxic substance"/>
    <property type="evidence" value="ECO:0007669"/>
    <property type="project" value="UniProtKB-ARBA"/>
</dbReference>
<dbReference type="FunFam" id="1.20.1640.10:FF:000001">
    <property type="entry name" value="Efflux pump membrane transporter"/>
    <property type="match status" value="1"/>
</dbReference>
<protein>
    <recommendedName>
        <fullName evidence="9">Efflux pump membrane transporter</fullName>
    </recommendedName>
</protein>
<comment type="caution">
    <text evidence="9">Lacks conserved residue(s) required for the propagation of feature annotation.</text>
</comment>
<dbReference type="Gene3D" id="3.30.70.1320">
    <property type="entry name" value="Multidrug efflux transporter AcrB pore domain like"/>
    <property type="match status" value="1"/>
</dbReference>
<feature type="transmembrane region" description="Helical" evidence="9">
    <location>
        <begin position="392"/>
        <end position="413"/>
    </location>
</feature>
<keyword evidence="11" id="KW-1185">Reference proteome</keyword>
<keyword evidence="6 9" id="KW-0812">Transmembrane</keyword>
<feature type="transmembrane region" description="Helical" evidence="9">
    <location>
        <begin position="434"/>
        <end position="460"/>
    </location>
</feature>
<dbReference type="SUPFAM" id="SSF82866">
    <property type="entry name" value="Multidrug efflux transporter AcrB transmembrane domain"/>
    <property type="match status" value="2"/>
</dbReference>
<feature type="transmembrane region" description="Helical" evidence="9">
    <location>
        <begin position="540"/>
        <end position="558"/>
    </location>
</feature>
<feature type="transmembrane region" description="Helical" evidence="9">
    <location>
        <begin position="366"/>
        <end position="386"/>
    </location>
</feature>
<evidence type="ECO:0000256" key="3">
    <source>
        <dbReference type="ARBA" id="ARBA00022448"/>
    </source>
</evidence>
<dbReference type="Pfam" id="PF00873">
    <property type="entry name" value="ACR_tran"/>
    <property type="match status" value="1"/>
</dbReference>
<evidence type="ECO:0000256" key="5">
    <source>
        <dbReference type="ARBA" id="ARBA00022519"/>
    </source>
</evidence>
<keyword evidence="7 9" id="KW-1133">Transmembrane helix</keyword>
<evidence type="ECO:0000256" key="4">
    <source>
        <dbReference type="ARBA" id="ARBA00022475"/>
    </source>
</evidence>
<evidence type="ECO:0000256" key="2">
    <source>
        <dbReference type="ARBA" id="ARBA00010942"/>
    </source>
</evidence>
<dbReference type="Gene3D" id="3.30.2090.10">
    <property type="entry name" value="Multidrug efflux transporter AcrB TolC docking domain, DN and DC subdomains"/>
    <property type="match status" value="2"/>
</dbReference>
<dbReference type="Gene3D" id="3.30.70.1430">
    <property type="entry name" value="Multidrug efflux transporter AcrB pore domain"/>
    <property type="match status" value="2"/>
</dbReference>
<dbReference type="InterPro" id="IPR001036">
    <property type="entry name" value="Acrflvin-R"/>
</dbReference>
<sequence length="1052" mass="112630">MARFFIDRPIFAWVIALFIMVVGGVAIKQLPIAQYPTVAPPSIVVSVAYPGASAQTLEDSVISVIEREMNGSPGMVYMESTSQANGTGTITISFDTSTNPDLAQVDVQNRLSRATPRLPQAVTQQGVRVDKARSNFLLFTILSSSDPKWDPIALGDYASRNILPEIQRLPGVGQAQLFGTEKAMRIWIDPAKLLGFNLSPADVNNAIRQQNAQVASGTIGDLPLAAGQQISATVVVTGQLSTVEQFGNIVLRANPDGSTVRLKDVARIEIGGQNYATSARLNGKPSTGIGVQLSPTGNALETANLIKQRMQQLSKYFPHGMKYAIPYDSSKFIKISISQVVETLIEAVILVFLVMFVFLQNIRYTLIPTIVVPVALLGSFATLLALGFSINVLTMFGMVLVIGIVVDDAIVVVENVERIMSEEGLPPLAATRKAMGQISGAIIGVTVVLMSVFVPLAFFAGAVGNIYRQFSAVMVSSIAFSAFMALSLTPALCAHLLKPVDAGHHMEKRGFFGWFNRTFSRTAKGYEGFVARILKRTGRALVVFVLVLGVVGLIFTKMPNSFLPNEDQGYIIANIQLPPGATAERTSAILEKAEEFILKQPEVADMVAVTGFSFSGQGQNMGLAFIPLKDWDQRKGPGHSAQDLAGRITGAMMKMRDAFIFVVSPPPIPELGRGAGFSFRLQDRGGNGHAALLAARNQMLGMAMQSKVLTGIRPEGLEDAPQLMLDIDRDKAQALGVTFDAINSAISTSLGSSYVNDFPNAGRLQRVVVQADAPSRMQAADLLRLTAMNNKGQPVPLASFATTKWITGPMQTTRYNGYPAMSITGEPAPGYSSGDALAEMEQLASRLPPGFAFEWTGQSREEILAGSTVFVLIGFSLLAVFLALAALYESWSIPVSVLLVVPLGVLGALLAATMRGLPNDVYFKVGLITIIGLGAKNAILIIEFAKDLQAQGMSVAEAALKACHLRFRPIVMTSLAFILGVLPLVVAGGAGAASQRAIGTGVMGGMIAATALGVFFVPVFFVVIRSIFKGSERQRKKYAHEDQAGTEFEEKI</sequence>
<comment type="caution">
    <text evidence="10">The sequence shown here is derived from an EMBL/GenBank/DDBJ whole genome shotgun (WGS) entry which is preliminary data.</text>
</comment>
<evidence type="ECO:0000313" key="10">
    <source>
        <dbReference type="EMBL" id="TFW36221.1"/>
    </source>
</evidence>
<dbReference type="SUPFAM" id="SSF82714">
    <property type="entry name" value="Multidrug efflux transporter AcrB TolC docking domain, DN and DC subdomains"/>
    <property type="match status" value="2"/>
</dbReference>
<evidence type="ECO:0000256" key="1">
    <source>
        <dbReference type="ARBA" id="ARBA00004429"/>
    </source>
</evidence>
<dbReference type="FunFam" id="3.30.70.1430:FF:000001">
    <property type="entry name" value="Efflux pump membrane transporter"/>
    <property type="match status" value="1"/>
</dbReference>
<dbReference type="RefSeq" id="WP_135187786.1">
    <property type="nucleotide sequence ID" value="NZ_SPUM01000002.1"/>
</dbReference>
<feature type="transmembrane region" description="Helical" evidence="9">
    <location>
        <begin position="472"/>
        <end position="497"/>
    </location>
</feature>
<keyword evidence="3 9" id="KW-0813">Transport</keyword>
<keyword evidence="8 9" id="KW-0472">Membrane</keyword>
<dbReference type="GO" id="GO:0005886">
    <property type="term" value="C:plasma membrane"/>
    <property type="evidence" value="ECO:0007669"/>
    <property type="project" value="UniProtKB-SubCell"/>
</dbReference>
<feature type="transmembrane region" description="Helical" evidence="9">
    <location>
        <begin position="921"/>
        <end position="945"/>
    </location>
</feature>
<keyword evidence="5 9" id="KW-0997">Cell inner membrane</keyword>
<dbReference type="InterPro" id="IPR004764">
    <property type="entry name" value="MdtF-like"/>
</dbReference>
<feature type="transmembrane region" description="Helical" evidence="9">
    <location>
        <begin position="863"/>
        <end position="888"/>
    </location>
</feature>
<dbReference type="SUPFAM" id="SSF82693">
    <property type="entry name" value="Multidrug efflux transporter AcrB pore domain, PN1, PN2, PC1 and PC2 subdomains"/>
    <property type="match status" value="3"/>
</dbReference>
<dbReference type="GO" id="GO:0042910">
    <property type="term" value="F:xenobiotic transmembrane transporter activity"/>
    <property type="evidence" value="ECO:0007669"/>
    <property type="project" value="TreeGrafter"/>
</dbReference>
<dbReference type="GO" id="GO:0015562">
    <property type="term" value="F:efflux transmembrane transporter activity"/>
    <property type="evidence" value="ECO:0007669"/>
    <property type="project" value="InterPro"/>
</dbReference>
<dbReference type="PANTHER" id="PTHR32063:SF10">
    <property type="entry name" value="EFFLUX PUMP MEMBRANE TRANSPORTER"/>
    <property type="match status" value="1"/>
</dbReference>
<name>A0A4Y9T6R3_9BURK</name>
<comment type="subcellular location">
    <subcellularLocation>
        <location evidence="1 9">Cell inner membrane</location>
        <topology evidence="1 9">Multi-pass membrane protein</topology>
    </subcellularLocation>
</comment>
<feature type="transmembrane region" description="Helical" evidence="9">
    <location>
        <begin position="1005"/>
        <end position="1028"/>
    </location>
</feature>
<dbReference type="PANTHER" id="PTHR32063">
    <property type="match status" value="1"/>
</dbReference>
<reference evidence="10 11" key="1">
    <citation type="submission" date="2019-03" db="EMBL/GenBank/DDBJ databases">
        <title>Draft genome of Massilia hortus sp. nov., a novel bacterial species of the Oxalobacteraceae family.</title>
        <authorList>
            <person name="Peta V."/>
            <person name="Raths R."/>
            <person name="Bucking H."/>
        </authorList>
    </citation>
    <scope>NUCLEOTIDE SEQUENCE [LARGE SCALE GENOMIC DNA]</scope>
    <source>
        <strain evidence="10 11">ONC3</strain>
    </source>
</reference>
<feature type="transmembrane region" description="Helical" evidence="9">
    <location>
        <begin position="895"/>
        <end position="915"/>
    </location>
</feature>
<dbReference type="NCBIfam" id="TIGR00915">
    <property type="entry name" value="2A0602"/>
    <property type="match status" value="1"/>
</dbReference>
<proteinExistence type="inferred from homology"/>
<dbReference type="Gene3D" id="3.30.70.1440">
    <property type="entry name" value="Multidrug efflux transporter AcrB pore domain"/>
    <property type="match status" value="1"/>
</dbReference>
<feature type="transmembrane region" description="Helical" evidence="9">
    <location>
        <begin position="340"/>
        <end position="359"/>
    </location>
</feature>
<dbReference type="PRINTS" id="PR00702">
    <property type="entry name" value="ACRIFLAVINRP"/>
</dbReference>
<evidence type="ECO:0000256" key="7">
    <source>
        <dbReference type="ARBA" id="ARBA00022989"/>
    </source>
</evidence>
<comment type="similarity">
    <text evidence="2 9">Belongs to the resistance-nodulation-cell division (RND) (TC 2.A.6) family.</text>
</comment>
<organism evidence="10 11">
    <name type="scientific">Massilia horti</name>
    <dbReference type="NCBI Taxonomy" id="2562153"/>
    <lineage>
        <taxon>Bacteria</taxon>
        <taxon>Pseudomonadati</taxon>
        <taxon>Pseudomonadota</taxon>
        <taxon>Betaproteobacteria</taxon>
        <taxon>Burkholderiales</taxon>
        <taxon>Oxalobacteraceae</taxon>
        <taxon>Telluria group</taxon>
        <taxon>Massilia</taxon>
    </lineage>
</organism>
<dbReference type="OrthoDB" id="9176627at2"/>
<evidence type="ECO:0000256" key="9">
    <source>
        <dbReference type="RuleBase" id="RU364070"/>
    </source>
</evidence>
<keyword evidence="4" id="KW-1003">Cell membrane</keyword>
<dbReference type="NCBIfam" id="NF000282">
    <property type="entry name" value="RND_permease_1"/>
    <property type="match status" value="1"/>
</dbReference>
<feature type="transmembrane region" description="Helical" evidence="9">
    <location>
        <begin position="970"/>
        <end position="993"/>
    </location>
</feature>
<dbReference type="AlphaFoldDB" id="A0A4Y9T6R3"/>
<evidence type="ECO:0000313" key="11">
    <source>
        <dbReference type="Proteomes" id="UP000297258"/>
    </source>
</evidence>
<dbReference type="Proteomes" id="UP000297258">
    <property type="component" value="Unassembled WGS sequence"/>
</dbReference>
<dbReference type="EMBL" id="SPUM01000002">
    <property type="protein sequence ID" value="TFW36221.1"/>
    <property type="molecule type" value="Genomic_DNA"/>
</dbReference>
<gene>
    <name evidence="10" type="ORF">E4O92_00515</name>
</gene>
<evidence type="ECO:0000256" key="8">
    <source>
        <dbReference type="ARBA" id="ARBA00023136"/>
    </source>
</evidence>
<evidence type="ECO:0000256" key="6">
    <source>
        <dbReference type="ARBA" id="ARBA00022692"/>
    </source>
</evidence>
<dbReference type="InterPro" id="IPR027463">
    <property type="entry name" value="AcrB_DN_DC_subdom"/>
</dbReference>
<dbReference type="Gene3D" id="1.20.1640.10">
    <property type="entry name" value="Multidrug efflux transporter AcrB transmembrane domain"/>
    <property type="match status" value="2"/>
</dbReference>